<evidence type="ECO:0000256" key="9">
    <source>
        <dbReference type="SAM" id="MobiDB-lite"/>
    </source>
</evidence>
<dbReference type="PANTHER" id="PTHR19384">
    <property type="entry name" value="NITRIC OXIDE SYNTHASE-RELATED"/>
    <property type="match status" value="1"/>
</dbReference>
<evidence type="ECO:0000256" key="2">
    <source>
        <dbReference type="ARBA" id="ARBA00001974"/>
    </source>
</evidence>
<protein>
    <submittedName>
        <fullName evidence="12">Sulfite reductase flavoprotein subunit alpha</fullName>
    </submittedName>
</protein>
<evidence type="ECO:0000256" key="1">
    <source>
        <dbReference type="ARBA" id="ARBA00001917"/>
    </source>
</evidence>
<dbReference type="Gene3D" id="2.40.30.10">
    <property type="entry name" value="Translation factors"/>
    <property type="match status" value="1"/>
</dbReference>
<dbReference type="Gene3D" id="1.20.990.10">
    <property type="entry name" value="NADPH-cytochrome p450 Reductase, Chain A, domain 3"/>
    <property type="match status" value="1"/>
</dbReference>
<evidence type="ECO:0000313" key="12">
    <source>
        <dbReference type="EMBL" id="MCD2196200.1"/>
    </source>
</evidence>
<gene>
    <name evidence="12" type="ORF">LQ327_22765</name>
</gene>
<dbReference type="InterPro" id="IPR039261">
    <property type="entry name" value="FNR_nucleotide-bd"/>
</dbReference>
<keyword evidence="8" id="KW-0198">Cysteine biosynthesis</keyword>
<dbReference type="InterPro" id="IPR017927">
    <property type="entry name" value="FAD-bd_FR_type"/>
</dbReference>
<dbReference type="SUPFAM" id="SSF52218">
    <property type="entry name" value="Flavoproteins"/>
    <property type="match status" value="1"/>
</dbReference>
<keyword evidence="3" id="KW-0285">Flavoprotein</keyword>
<dbReference type="PROSITE" id="PS51384">
    <property type="entry name" value="FAD_FR"/>
    <property type="match status" value="1"/>
</dbReference>
<dbReference type="InterPro" id="IPR023173">
    <property type="entry name" value="NADPH_Cyt_P450_Rdtase_alpha"/>
</dbReference>
<evidence type="ECO:0000259" key="10">
    <source>
        <dbReference type="PROSITE" id="PS50902"/>
    </source>
</evidence>
<comment type="caution">
    <text evidence="12">The sequence shown here is derived from an EMBL/GenBank/DDBJ whole genome shotgun (WGS) entry which is preliminary data.</text>
</comment>
<feature type="compositionally biased region" description="Low complexity" evidence="9">
    <location>
        <begin position="162"/>
        <end position="179"/>
    </location>
</feature>
<dbReference type="PRINTS" id="PR00369">
    <property type="entry name" value="FLAVODOXIN"/>
</dbReference>
<keyword evidence="8" id="KW-0028">Amino-acid biosynthesis</keyword>
<dbReference type="PANTHER" id="PTHR19384:SF128">
    <property type="entry name" value="NADPH OXIDOREDUCTASE A"/>
    <property type="match status" value="1"/>
</dbReference>
<reference evidence="12 13" key="1">
    <citation type="submission" date="2021-11" db="EMBL/GenBank/DDBJ databases">
        <title>Draft genome sequence of Actinomycetospora sp. SF1 isolated from the rhizosphere soil.</title>
        <authorList>
            <person name="Duangmal K."/>
            <person name="Chantavorakit T."/>
        </authorList>
    </citation>
    <scope>NUCLEOTIDE SEQUENCE [LARGE SCALE GENOMIC DNA]</scope>
    <source>
        <strain evidence="12 13">TBRC 5722</strain>
    </source>
</reference>
<dbReference type="PRINTS" id="PR00371">
    <property type="entry name" value="FPNCR"/>
</dbReference>
<evidence type="ECO:0000256" key="7">
    <source>
        <dbReference type="ARBA" id="ARBA00023002"/>
    </source>
</evidence>
<dbReference type="Gene3D" id="3.40.50.360">
    <property type="match status" value="1"/>
</dbReference>
<dbReference type="InterPro" id="IPR029039">
    <property type="entry name" value="Flavoprotein-like_sf"/>
</dbReference>
<evidence type="ECO:0000256" key="8">
    <source>
        <dbReference type="ARBA" id="ARBA00023192"/>
    </source>
</evidence>
<dbReference type="InterPro" id="IPR001709">
    <property type="entry name" value="Flavoprot_Pyr_Nucl_cyt_Rdtase"/>
</dbReference>
<feature type="domain" description="Flavodoxin-like" evidence="10">
    <location>
        <begin position="18"/>
        <end position="156"/>
    </location>
</feature>
<evidence type="ECO:0000256" key="3">
    <source>
        <dbReference type="ARBA" id="ARBA00022630"/>
    </source>
</evidence>
<dbReference type="SUPFAM" id="SSF52343">
    <property type="entry name" value="Ferredoxin reductase-like, C-terminal NADP-linked domain"/>
    <property type="match status" value="1"/>
</dbReference>
<dbReference type="Gene3D" id="3.40.50.80">
    <property type="entry name" value="Nucleotide-binding domain of ferredoxin-NADP reductase (FNR) module"/>
    <property type="match status" value="1"/>
</dbReference>
<name>A0ABS8PD43_9PSEU</name>
<dbReference type="RefSeq" id="WP_230738054.1">
    <property type="nucleotide sequence ID" value="NZ_JAJNDB010000005.1"/>
</dbReference>
<accession>A0ABS8PD43</accession>
<dbReference type="PROSITE" id="PS50902">
    <property type="entry name" value="FLAVODOXIN_LIKE"/>
    <property type="match status" value="1"/>
</dbReference>
<dbReference type="InterPro" id="IPR008254">
    <property type="entry name" value="Flavodoxin/NO_synth"/>
</dbReference>
<dbReference type="CDD" id="cd06199">
    <property type="entry name" value="SiR"/>
    <property type="match status" value="1"/>
</dbReference>
<evidence type="ECO:0000256" key="4">
    <source>
        <dbReference type="ARBA" id="ARBA00022643"/>
    </source>
</evidence>
<dbReference type="SUPFAM" id="SSF63380">
    <property type="entry name" value="Riboflavin synthase domain-like"/>
    <property type="match status" value="1"/>
</dbReference>
<dbReference type="EMBL" id="JAJNDB010000005">
    <property type="protein sequence ID" value="MCD2196200.1"/>
    <property type="molecule type" value="Genomic_DNA"/>
</dbReference>
<dbReference type="InterPro" id="IPR001094">
    <property type="entry name" value="Flavdoxin-like"/>
</dbReference>
<evidence type="ECO:0000256" key="6">
    <source>
        <dbReference type="ARBA" id="ARBA00022857"/>
    </source>
</evidence>
<keyword evidence="7" id="KW-0560">Oxidoreductase</keyword>
<dbReference type="Proteomes" id="UP001199469">
    <property type="component" value="Unassembled WGS sequence"/>
</dbReference>
<keyword evidence="6" id="KW-0521">NADP</keyword>
<comment type="cofactor">
    <cofactor evidence="1">
        <name>FMN</name>
        <dbReference type="ChEBI" id="CHEBI:58210"/>
    </cofactor>
</comment>
<keyword evidence="5" id="KW-0274">FAD</keyword>
<keyword evidence="4" id="KW-0288">FMN</keyword>
<dbReference type="InterPro" id="IPR001433">
    <property type="entry name" value="OxRdtase_FAD/NAD-bd"/>
</dbReference>
<feature type="region of interest" description="Disordered" evidence="9">
    <location>
        <begin position="162"/>
        <end position="188"/>
    </location>
</feature>
<evidence type="ECO:0000256" key="5">
    <source>
        <dbReference type="ARBA" id="ARBA00022827"/>
    </source>
</evidence>
<sequence length="550" mass="59469">MGGPPASSPEPAASSAVVHVLFGTETGNAEKVAEKTVEALTAAGVDATLGELADAMPEDLAGMTRVAIVCSTIDDGQLPYDVLPFWKALIRVDAGPLESLEFAVCGLGDSDYEDFCHAGVLLDERLEELGATRMLERVDCDVDYAAPSQGWTDSLVALFGSAPDDTATDPPTTGAEPDAVVGTSSDEPAWGRHRPYRSTLVAAQSLSGPRSSKEVRHYEFALAEAGLDYAPGDGIGVVPRNDPALVAGLMDHLGVAGDDELHVALTHAHEIVTPSRDLLGELARRTRHDELRAALTHEDTGARAAYLRDRDTLDLLRAAAVDFEVGELLGLLRPLKHRTYSIASSPLVCPGQVHLTVASVRYRAGERDTGGVCSTHLADRLATGDTADVFLEPNETFRLPADDVPMIMVGPGTGVAPFRAFLQQRREQGARGANWLFFGDRQREHDFLYGDELEAMHADGLLNRLDLAFSRDQAEKVYVQDRMREHGAALWAWLEDGASFYLCGDESRMAPDVDAALHDIVAEHGGLDDDGATAYVRTLRRDKRYLRDVY</sequence>
<dbReference type="Pfam" id="PF00175">
    <property type="entry name" value="NAD_binding_1"/>
    <property type="match status" value="1"/>
</dbReference>
<dbReference type="Pfam" id="PF00258">
    <property type="entry name" value="Flavodoxin_1"/>
    <property type="match status" value="1"/>
</dbReference>
<organism evidence="12 13">
    <name type="scientific">Actinomycetospora endophytica</name>
    <dbReference type="NCBI Taxonomy" id="2291215"/>
    <lineage>
        <taxon>Bacteria</taxon>
        <taxon>Bacillati</taxon>
        <taxon>Actinomycetota</taxon>
        <taxon>Actinomycetes</taxon>
        <taxon>Pseudonocardiales</taxon>
        <taxon>Pseudonocardiaceae</taxon>
        <taxon>Actinomycetospora</taxon>
    </lineage>
</organism>
<feature type="domain" description="FAD-binding FR-type" evidence="11">
    <location>
        <begin position="193"/>
        <end position="400"/>
    </location>
</feature>
<dbReference type="InterPro" id="IPR017938">
    <property type="entry name" value="Riboflavin_synthase-like_b-brl"/>
</dbReference>
<evidence type="ECO:0000313" key="13">
    <source>
        <dbReference type="Proteomes" id="UP001199469"/>
    </source>
</evidence>
<dbReference type="InterPro" id="IPR003097">
    <property type="entry name" value="CysJ-like_FAD-binding"/>
</dbReference>
<evidence type="ECO:0000259" key="11">
    <source>
        <dbReference type="PROSITE" id="PS51384"/>
    </source>
</evidence>
<proteinExistence type="predicted"/>
<dbReference type="Pfam" id="PF00667">
    <property type="entry name" value="FAD_binding_1"/>
    <property type="match status" value="1"/>
</dbReference>
<comment type="cofactor">
    <cofactor evidence="2">
        <name>FAD</name>
        <dbReference type="ChEBI" id="CHEBI:57692"/>
    </cofactor>
</comment>
<keyword evidence="13" id="KW-1185">Reference proteome</keyword>